<sequence length="503" mass="55458">MKAWILLSAFNIFVGGVAHAAPFVDMDYVHAVKSGGDTTIMIKGESIRAFRNPATNLTEEEIARHLTGDALFERNFSDDASRFDHGLGPVFNNTSCNACHSKDGRGALPVILPGQEWVQLRQNESIFLRISIEDGIQRPKTAQNRWGAPVAVPGFSDQLFHLGSMGVRKDLPGAGQAQVWMKYDKSTFTYPDGSVVQLRKPVFKITAAYDEYFDSVTGETKSRLYEKDVKTSPRMGTPMIGLGLLEAIKESDILALAARDLSAEGVKGSVNWVFDIEKAMANDPYPVSMGRFGLKNNTPSVLHQSLGALRGDIGVTNYAFPMESIFGTALFESFVQDPTVPAPLEASDQVANDLVFYSQTLAVPSRRNVTEAEVIRGAQIFHQVSCTSCHQPSFVTGPHKIAAFSNQKIYPYTDMLLHDMGDGLADGRQDFDANGRQWKTRPLWGMGHTHTINPRAGFLHDGRARTVEEAILWHGGEGEYSKNKFVNLPKADRSALIQFIRSL</sequence>
<evidence type="ECO:0000259" key="6">
    <source>
        <dbReference type="PROSITE" id="PS51007"/>
    </source>
</evidence>
<evidence type="ECO:0000256" key="4">
    <source>
        <dbReference type="PROSITE-ProRule" id="PRU00433"/>
    </source>
</evidence>
<dbReference type="OrthoDB" id="5288081at2"/>
<feature type="domain" description="Cytochrome c" evidence="6">
    <location>
        <begin position="372"/>
        <end position="503"/>
    </location>
</feature>
<keyword evidence="1 4" id="KW-0349">Heme</keyword>
<evidence type="ECO:0000256" key="5">
    <source>
        <dbReference type="SAM" id="SignalP"/>
    </source>
</evidence>
<keyword evidence="3 4" id="KW-0408">Iron</keyword>
<evidence type="ECO:0000313" key="8">
    <source>
        <dbReference type="Proteomes" id="UP000075391"/>
    </source>
</evidence>
<dbReference type="Pfam" id="PF06537">
    <property type="entry name" value="DHOR"/>
    <property type="match status" value="1"/>
</dbReference>
<dbReference type="InterPro" id="IPR036909">
    <property type="entry name" value="Cyt_c-like_dom_sf"/>
</dbReference>
<dbReference type="GO" id="GO:0020037">
    <property type="term" value="F:heme binding"/>
    <property type="evidence" value="ECO:0007669"/>
    <property type="project" value="InterPro"/>
</dbReference>
<dbReference type="PANTHER" id="PTHR30600">
    <property type="entry name" value="CYTOCHROME C PEROXIDASE-RELATED"/>
    <property type="match status" value="1"/>
</dbReference>
<evidence type="ECO:0000256" key="1">
    <source>
        <dbReference type="ARBA" id="ARBA00022617"/>
    </source>
</evidence>
<feature type="signal peptide" evidence="5">
    <location>
        <begin position="1"/>
        <end position="20"/>
    </location>
</feature>
<accession>A0A150WI54</accession>
<comment type="caution">
    <text evidence="7">The sequence shown here is derived from an EMBL/GenBank/DDBJ whole genome shotgun (WGS) entry which is preliminary data.</text>
</comment>
<dbReference type="PANTHER" id="PTHR30600:SF4">
    <property type="entry name" value="CYTOCHROME C DOMAIN-CONTAINING PROTEIN"/>
    <property type="match status" value="1"/>
</dbReference>
<name>A0A150WI54_BDEBC</name>
<dbReference type="AlphaFoldDB" id="A0A150WI54"/>
<dbReference type="Proteomes" id="UP000075391">
    <property type="component" value="Unassembled WGS sequence"/>
</dbReference>
<evidence type="ECO:0000313" key="7">
    <source>
        <dbReference type="EMBL" id="KYG63294.1"/>
    </source>
</evidence>
<keyword evidence="5" id="KW-0732">Signal</keyword>
<dbReference type="SUPFAM" id="SSF46626">
    <property type="entry name" value="Cytochrome c"/>
    <property type="match status" value="1"/>
</dbReference>
<organism evidence="7 8">
    <name type="scientific">Bdellovibrio bacteriovorus</name>
    <dbReference type="NCBI Taxonomy" id="959"/>
    <lineage>
        <taxon>Bacteria</taxon>
        <taxon>Pseudomonadati</taxon>
        <taxon>Bdellovibrionota</taxon>
        <taxon>Bdellovibrionia</taxon>
        <taxon>Bdellovibrionales</taxon>
        <taxon>Pseudobdellovibrionaceae</taxon>
        <taxon>Bdellovibrio</taxon>
    </lineage>
</organism>
<feature type="chain" id="PRO_5007573081" evidence="5">
    <location>
        <begin position="21"/>
        <end position="503"/>
    </location>
</feature>
<dbReference type="InterPro" id="IPR010538">
    <property type="entry name" value="DHOR"/>
</dbReference>
<dbReference type="GO" id="GO:0004130">
    <property type="term" value="F:cytochrome-c peroxidase activity"/>
    <property type="evidence" value="ECO:0007669"/>
    <property type="project" value="TreeGrafter"/>
</dbReference>
<dbReference type="PIRSF" id="PIRSF028099">
    <property type="entry name" value="DUF1111"/>
    <property type="match status" value="1"/>
</dbReference>
<protein>
    <submittedName>
        <fullName evidence="7">Thiol oxidoreductase</fullName>
    </submittedName>
</protein>
<gene>
    <name evidence="7" type="ORF">AZI85_04485</name>
</gene>
<proteinExistence type="predicted"/>
<dbReference type="InterPro" id="IPR051395">
    <property type="entry name" value="Cytochrome_c_Peroxidase/MauG"/>
</dbReference>
<dbReference type="InterPro" id="IPR009056">
    <property type="entry name" value="Cyt_c-like_dom"/>
</dbReference>
<dbReference type="GO" id="GO:0009055">
    <property type="term" value="F:electron transfer activity"/>
    <property type="evidence" value="ECO:0007669"/>
    <property type="project" value="InterPro"/>
</dbReference>
<reference evidence="7 8" key="1">
    <citation type="submission" date="2016-03" db="EMBL/GenBank/DDBJ databases">
        <authorList>
            <person name="Ploux O."/>
        </authorList>
    </citation>
    <scope>NUCLEOTIDE SEQUENCE [LARGE SCALE GENOMIC DNA]</scope>
    <source>
        <strain evidence="7 8">BER2</strain>
    </source>
</reference>
<dbReference type="GO" id="GO:0046872">
    <property type="term" value="F:metal ion binding"/>
    <property type="evidence" value="ECO:0007669"/>
    <property type="project" value="UniProtKB-KW"/>
</dbReference>
<evidence type="ECO:0000256" key="3">
    <source>
        <dbReference type="ARBA" id="ARBA00023004"/>
    </source>
</evidence>
<dbReference type="EMBL" id="LUKF01000014">
    <property type="protein sequence ID" value="KYG63294.1"/>
    <property type="molecule type" value="Genomic_DNA"/>
</dbReference>
<dbReference type="PROSITE" id="PS51007">
    <property type="entry name" value="CYTC"/>
    <property type="match status" value="1"/>
</dbReference>
<evidence type="ECO:0000256" key="2">
    <source>
        <dbReference type="ARBA" id="ARBA00022723"/>
    </source>
</evidence>
<dbReference type="RefSeq" id="WP_063243657.1">
    <property type="nucleotide sequence ID" value="NZ_LUKF01000014.1"/>
</dbReference>
<keyword evidence="2 4" id="KW-0479">Metal-binding</keyword>
<dbReference type="Gene3D" id="1.10.760.10">
    <property type="entry name" value="Cytochrome c-like domain"/>
    <property type="match status" value="1"/>
</dbReference>